<gene>
    <name evidence="1" type="ORF">J2X78_003863</name>
</gene>
<evidence type="ECO:0000313" key="1">
    <source>
        <dbReference type="EMBL" id="MDR6785289.1"/>
    </source>
</evidence>
<reference evidence="1" key="1">
    <citation type="submission" date="2023-07" db="EMBL/GenBank/DDBJ databases">
        <title>Sorghum-associated microbial communities from plants grown in Nebraska, USA.</title>
        <authorList>
            <person name="Schachtman D."/>
        </authorList>
    </citation>
    <scope>NUCLEOTIDE SEQUENCE</scope>
    <source>
        <strain evidence="1">2697</strain>
    </source>
</reference>
<name>A0ACC6L118_9SPHI</name>
<protein>
    <submittedName>
        <fullName evidence="1">Uncharacterized protein</fullName>
    </submittedName>
</protein>
<sequence length="432" mass="50040">MNENINEKGDIGEKLVNKLAFDTYLKFWCYPGPKDEKGSKKEICDLLILFRDTAIILSVKNYAFKGNYERYFRSTLDKAVAQISGAERKLFDGGQVYINHIDLGEALFEPMKYSVIHRVIVNHSTSPLFYPGGRMTGNGKYVHVFNWEAFLGAVNELDTIPDFIAYLSEREVIFLDRDVTLMTGDQQDWTPEVRQSFIDYNSKREIVGNRCLLISGNELDLLADYYWNVRKFNKVFYLNDYNGGGIDIDGKWNRYLEQKEVQNKKMADTDSYFIDEFVKHEVLYSTKPSNLELAVELLSLSRFERRILGSQLLGFAKQYKNASGLFTARRYGKVKDLLVTMVLYVDGMSHNGVMELIRIAAEGYVFMNNYRDRKVVVIGFSNKLDGFRFGLLKDIEPFGQDYEQGLVSDLKMLNWFTDVEVFKVTHEEYPEN</sequence>
<accession>A0ACC6L118</accession>
<organism evidence="1 2">
    <name type="scientific">Pedobacter africanus</name>
    <dbReference type="NCBI Taxonomy" id="151894"/>
    <lineage>
        <taxon>Bacteria</taxon>
        <taxon>Pseudomonadati</taxon>
        <taxon>Bacteroidota</taxon>
        <taxon>Sphingobacteriia</taxon>
        <taxon>Sphingobacteriales</taxon>
        <taxon>Sphingobacteriaceae</taxon>
        <taxon>Pedobacter</taxon>
    </lineage>
</organism>
<dbReference type="EMBL" id="JAVDTF010000003">
    <property type="protein sequence ID" value="MDR6785289.1"/>
    <property type="molecule type" value="Genomic_DNA"/>
</dbReference>
<evidence type="ECO:0000313" key="2">
    <source>
        <dbReference type="Proteomes" id="UP001246858"/>
    </source>
</evidence>
<keyword evidence="2" id="KW-1185">Reference proteome</keyword>
<comment type="caution">
    <text evidence="1">The sequence shown here is derived from an EMBL/GenBank/DDBJ whole genome shotgun (WGS) entry which is preliminary data.</text>
</comment>
<proteinExistence type="predicted"/>
<dbReference type="Proteomes" id="UP001246858">
    <property type="component" value="Unassembled WGS sequence"/>
</dbReference>